<keyword evidence="2" id="KW-1185">Reference proteome</keyword>
<dbReference type="KEGG" id="euz:DVS28_a1144"/>
<dbReference type="AlphaFoldDB" id="A0A346XUE7"/>
<accession>A0A346XUE7</accession>
<organism evidence="1 2">
    <name type="scientific">Euzebya pacifica</name>
    <dbReference type="NCBI Taxonomy" id="1608957"/>
    <lineage>
        <taxon>Bacteria</taxon>
        <taxon>Bacillati</taxon>
        <taxon>Actinomycetota</taxon>
        <taxon>Nitriliruptoria</taxon>
        <taxon>Euzebyales</taxon>
    </lineage>
</organism>
<protein>
    <submittedName>
        <fullName evidence="1">Uncharacterized protein</fullName>
    </submittedName>
</protein>
<evidence type="ECO:0000313" key="2">
    <source>
        <dbReference type="Proteomes" id="UP000264006"/>
    </source>
</evidence>
<dbReference type="EMBL" id="CP031165">
    <property type="protein sequence ID" value="AXV05844.1"/>
    <property type="molecule type" value="Genomic_DNA"/>
</dbReference>
<dbReference type="OrthoDB" id="9845930at2"/>
<sequence>MTAITSPGAGWIVELPDGWLPRAGTEVPSWVSDVPSQAAAGSLAMLLDHDRSAGAASMAWSPAALAERGVLATHTVRLGIPEDPAGAVALSADQDVVLPHSRGTMRVAVATPDGHPTLVVTHHLDLSGGHRLALVGRTTAVTLADEFVRLFHLVAASAEIVSSSDGFGRQPAVVRT</sequence>
<reference evidence="1 2" key="1">
    <citation type="submission" date="2018-09" db="EMBL/GenBank/DDBJ databases">
        <title>Complete genome sequence of Euzebya sp. DY32-46 isolated from seawater of Pacific Ocean.</title>
        <authorList>
            <person name="Xu L."/>
            <person name="Wu Y.-H."/>
            <person name="Xu X.-W."/>
        </authorList>
    </citation>
    <scope>NUCLEOTIDE SEQUENCE [LARGE SCALE GENOMIC DNA]</scope>
    <source>
        <strain evidence="1 2">DY32-46</strain>
    </source>
</reference>
<evidence type="ECO:0000313" key="1">
    <source>
        <dbReference type="EMBL" id="AXV05844.1"/>
    </source>
</evidence>
<proteinExistence type="predicted"/>
<dbReference type="Proteomes" id="UP000264006">
    <property type="component" value="Chromosome"/>
</dbReference>
<dbReference type="RefSeq" id="WP_114590588.1">
    <property type="nucleotide sequence ID" value="NZ_CP031165.1"/>
</dbReference>
<gene>
    <name evidence="1" type="ORF">DVS28_a1144</name>
</gene>
<name>A0A346XUE7_9ACTN</name>